<feature type="compositionally biased region" description="Pro residues" evidence="2">
    <location>
        <begin position="63"/>
        <end position="81"/>
    </location>
</feature>
<accession>A0A6H0XWM6</accession>
<evidence type="ECO:0000313" key="5">
    <source>
        <dbReference type="Proteomes" id="UP000503462"/>
    </source>
</evidence>
<dbReference type="PANTHER" id="PTHR47785">
    <property type="entry name" value="ZN(II)2CYS6 TRANSCRIPTION FACTOR (EUROFUNG)-RELATED-RELATED"/>
    <property type="match status" value="1"/>
</dbReference>
<feature type="compositionally biased region" description="Low complexity" evidence="2">
    <location>
        <begin position="19"/>
        <end position="29"/>
    </location>
</feature>
<feature type="region of interest" description="Disordered" evidence="2">
    <location>
        <begin position="1"/>
        <end position="229"/>
    </location>
</feature>
<dbReference type="Proteomes" id="UP000503462">
    <property type="component" value="Chromosome 3"/>
</dbReference>
<gene>
    <name evidence="4" type="ORF">AMS68_004357</name>
</gene>
<dbReference type="Gene3D" id="4.10.240.10">
    <property type="entry name" value="Zn(2)-C6 fungal-type DNA-binding domain"/>
    <property type="match status" value="1"/>
</dbReference>
<dbReference type="InterPro" id="IPR001138">
    <property type="entry name" value="Zn2Cys6_DnaBD"/>
</dbReference>
<keyword evidence="5" id="KW-1185">Reference proteome</keyword>
<dbReference type="OrthoDB" id="5244761at2759"/>
<feature type="region of interest" description="Disordered" evidence="2">
    <location>
        <begin position="445"/>
        <end position="486"/>
    </location>
</feature>
<dbReference type="PANTHER" id="PTHR47785:SF4">
    <property type="entry name" value="ZN(II)2CYS6 TRANSCRIPTION FACTOR (EUROFUNG)"/>
    <property type="match status" value="1"/>
</dbReference>
<feature type="compositionally biased region" description="Pro residues" evidence="2">
    <location>
        <begin position="182"/>
        <end position="192"/>
    </location>
</feature>
<dbReference type="EMBL" id="CP051141">
    <property type="protein sequence ID" value="QIW98839.1"/>
    <property type="molecule type" value="Genomic_DNA"/>
</dbReference>
<feature type="compositionally biased region" description="Pro residues" evidence="2">
    <location>
        <begin position="103"/>
        <end position="113"/>
    </location>
</feature>
<feature type="region of interest" description="Disordered" evidence="2">
    <location>
        <begin position="1106"/>
        <end position="1125"/>
    </location>
</feature>
<feature type="compositionally biased region" description="Polar residues" evidence="2">
    <location>
        <begin position="127"/>
        <end position="136"/>
    </location>
</feature>
<name>A0A6H0XWM6_9PEZI</name>
<dbReference type="AlphaFoldDB" id="A0A6H0XWM6"/>
<evidence type="ECO:0000259" key="3">
    <source>
        <dbReference type="PROSITE" id="PS50048"/>
    </source>
</evidence>
<feature type="compositionally biased region" description="Low complexity" evidence="2">
    <location>
        <begin position="203"/>
        <end position="213"/>
    </location>
</feature>
<keyword evidence="1" id="KW-0539">Nucleus</keyword>
<feature type="compositionally biased region" description="Polar residues" evidence="2">
    <location>
        <begin position="1114"/>
        <end position="1125"/>
    </location>
</feature>
<dbReference type="CDD" id="cd00067">
    <property type="entry name" value="GAL4"/>
    <property type="match status" value="1"/>
</dbReference>
<proteinExistence type="predicted"/>
<feature type="domain" description="Zn(2)-C6 fungal-type" evidence="3">
    <location>
        <begin position="284"/>
        <end position="313"/>
    </location>
</feature>
<dbReference type="SUPFAM" id="SSF57701">
    <property type="entry name" value="Zn2/Cys6 DNA-binding domain"/>
    <property type="match status" value="1"/>
</dbReference>
<dbReference type="Pfam" id="PF00172">
    <property type="entry name" value="Zn_clus"/>
    <property type="match status" value="1"/>
</dbReference>
<dbReference type="GO" id="GO:0000981">
    <property type="term" value="F:DNA-binding transcription factor activity, RNA polymerase II-specific"/>
    <property type="evidence" value="ECO:0007669"/>
    <property type="project" value="InterPro"/>
</dbReference>
<evidence type="ECO:0000313" key="4">
    <source>
        <dbReference type="EMBL" id="QIW98839.1"/>
    </source>
</evidence>
<feature type="compositionally biased region" description="Low complexity" evidence="2">
    <location>
        <begin position="82"/>
        <end position="91"/>
    </location>
</feature>
<evidence type="ECO:0000256" key="2">
    <source>
        <dbReference type="SAM" id="MobiDB-lite"/>
    </source>
</evidence>
<feature type="compositionally biased region" description="Low complexity" evidence="2">
    <location>
        <begin position="256"/>
        <end position="265"/>
    </location>
</feature>
<sequence>MDSARTAPPRHPQPHPPSHHYQPQAYAAYPPAPITTHAVAAGQSQTAPSPIADTRHQQQQQYPAPPPSLPPQYPQPGPPPHAHNAAHPYHPSVAYSTALPPIHTYPPGPPQPAPAQFGQEPGLPSVRPQSGPQTQEGVREGHEQYSQHNRSGHATPAPIAQRSFTHDQQHTPLTPAQSGPHLPGPAPEPPQKPMEHVMHQGYPHHNGVHQVGPHPHHAPPHEQHGSYASTPVMDHNQYALQQQQIHYPQGYGPASQQQQQQQQQQPYATSAAVSKRKPMRAQQACEQCRQRKQKCDEGTPCSFCREQNIACTYRDTPPAKTDKNTEKIMTLLEQIMEKFDSVDSRLRRIETTQDVKQEINGTASPHVKAGSAPAQVQHLPPAQSQPEPELETHAKIAQPKNHRTPPHKLMSLWPTAAALFPPDNIPSEHYVAISEDRGILRLYGKGEGIDDQDGTQPGGPASPARSDDSSDNAPTPREGIWGRGFVNNTNVGSARPLSLVGGLKADGSLDLDSATIVSLFDSYMAHMHPMHPFLDRSRARKLIDTFISRYSPDFQGRRSTGFAVTAREQEVDRPLKRPRVMSPSANVQSGPPPFPPPPPVTEVRHPLITERSPANAIVWLILALGKICQHRTPLPGVIPDSKGNTSTAVAHQLTLHGHSPLNLAVKPSPPSPTSILGTHATPPEHGIARSRRGSHDGGNLALRNIESIPGLAYYAKAAEIMGDQGDGADLVHAQMFLLAALYKGQLARVRESMRWLTRAGTACQELIESHKLYKPIENDRVEMLRRIRQKTSDKRNYLIVMAAWSCLQLESDILAELHLPGSGISSLEDMLMSPGGVIDEDEPYKHSTRPGSKHDTYDDSVLMLHYNAQILLRRVLNGIHRELYGEEAKNKSIATLQSTLLSYETELAQWRSSLPKEHQWDDKDEPPTTILPARLRAKYYGAIYISTRPFLDYCLHIMAQHQQGAAVEDVALDARGNRREIADVMVLKAIAHMPLATIWEYAQRCVNAALRSTVALDGVPARLIITNIHGTAHAQFGNMLVLAAAFNTPHVKALVPQAEFEEKLERTIAFLRRLSGLSPTCQLDCFYLETIQTALFPVPVDAKGTYQSEKEPRSATTSFSYGPNT</sequence>
<dbReference type="CDD" id="cd12148">
    <property type="entry name" value="fungal_TF_MHR"/>
    <property type="match status" value="1"/>
</dbReference>
<dbReference type="InterPro" id="IPR053181">
    <property type="entry name" value="EcdB-like_regulator"/>
</dbReference>
<dbReference type="PROSITE" id="PS50048">
    <property type="entry name" value="ZN2_CY6_FUNGAL_2"/>
    <property type="match status" value="1"/>
</dbReference>
<dbReference type="GO" id="GO:0008270">
    <property type="term" value="F:zinc ion binding"/>
    <property type="evidence" value="ECO:0007669"/>
    <property type="project" value="InterPro"/>
</dbReference>
<evidence type="ECO:0000256" key="1">
    <source>
        <dbReference type="ARBA" id="ARBA00023242"/>
    </source>
</evidence>
<dbReference type="SMART" id="SM00066">
    <property type="entry name" value="GAL4"/>
    <property type="match status" value="1"/>
</dbReference>
<feature type="region of interest" description="Disordered" evidence="2">
    <location>
        <begin position="249"/>
        <end position="275"/>
    </location>
</feature>
<dbReference type="InterPro" id="IPR036864">
    <property type="entry name" value="Zn2-C6_fun-type_DNA-bd_sf"/>
</dbReference>
<dbReference type="PROSITE" id="PS00463">
    <property type="entry name" value="ZN2_CY6_FUNGAL_1"/>
    <property type="match status" value="1"/>
</dbReference>
<reference evidence="4 5" key="1">
    <citation type="journal article" date="2016" name="Sci. Rep.">
        <title>Peltaster fructicola genome reveals evolution from an invasive phytopathogen to an ectophytic parasite.</title>
        <authorList>
            <person name="Xu C."/>
            <person name="Chen H."/>
            <person name="Gleason M.L."/>
            <person name="Xu J.R."/>
            <person name="Liu H."/>
            <person name="Zhang R."/>
            <person name="Sun G."/>
        </authorList>
    </citation>
    <scope>NUCLEOTIDE SEQUENCE [LARGE SCALE GENOMIC DNA]</scope>
    <source>
        <strain evidence="4 5">LNHT1506</strain>
    </source>
</reference>
<organism evidence="4 5">
    <name type="scientific">Peltaster fructicola</name>
    <dbReference type="NCBI Taxonomy" id="286661"/>
    <lineage>
        <taxon>Eukaryota</taxon>
        <taxon>Fungi</taxon>
        <taxon>Dikarya</taxon>
        <taxon>Ascomycota</taxon>
        <taxon>Pezizomycotina</taxon>
        <taxon>Dothideomycetes</taxon>
        <taxon>Dothideomycetes incertae sedis</taxon>
        <taxon>Peltaster</taxon>
    </lineage>
</organism>
<protein>
    <recommendedName>
        <fullName evidence="3">Zn(2)-C6 fungal-type domain-containing protein</fullName>
    </recommendedName>
</protein>